<dbReference type="Proteomes" id="UP000245956">
    <property type="component" value="Unassembled WGS sequence"/>
</dbReference>
<protein>
    <submittedName>
        <fullName evidence="2">Uncharacterized protein</fullName>
    </submittedName>
</protein>
<dbReference type="AlphaFoldDB" id="A0A2U3DXW7"/>
<feature type="region of interest" description="Disordered" evidence="1">
    <location>
        <begin position="165"/>
        <end position="193"/>
    </location>
</feature>
<evidence type="ECO:0000256" key="1">
    <source>
        <dbReference type="SAM" id="MobiDB-lite"/>
    </source>
</evidence>
<feature type="compositionally biased region" description="Low complexity" evidence="1">
    <location>
        <begin position="25"/>
        <end position="36"/>
    </location>
</feature>
<evidence type="ECO:0000313" key="2">
    <source>
        <dbReference type="EMBL" id="PWI67082.1"/>
    </source>
</evidence>
<reference evidence="2 3" key="1">
    <citation type="journal article" date="2016" name="Front. Microbiol.">
        <title>Genome and transcriptome sequences reveal the specific parasitism of the nematophagous Purpureocillium lilacinum 36-1.</title>
        <authorList>
            <person name="Xie J."/>
            <person name="Li S."/>
            <person name="Mo C."/>
            <person name="Xiao X."/>
            <person name="Peng D."/>
            <person name="Wang G."/>
            <person name="Xiao Y."/>
        </authorList>
    </citation>
    <scope>NUCLEOTIDE SEQUENCE [LARGE SCALE GENOMIC DNA]</scope>
    <source>
        <strain evidence="2 3">36-1</strain>
    </source>
</reference>
<evidence type="ECO:0000313" key="3">
    <source>
        <dbReference type="Proteomes" id="UP000245956"/>
    </source>
</evidence>
<dbReference type="EMBL" id="LCWV01000021">
    <property type="protein sequence ID" value="PWI67082.1"/>
    <property type="molecule type" value="Genomic_DNA"/>
</dbReference>
<accession>A0A2U3DXW7</accession>
<gene>
    <name evidence="2" type="ORF">PCL_04588</name>
</gene>
<organism evidence="2 3">
    <name type="scientific">Purpureocillium lilacinum</name>
    <name type="common">Paecilomyces lilacinus</name>
    <dbReference type="NCBI Taxonomy" id="33203"/>
    <lineage>
        <taxon>Eukaryota</taxon>
        <taxon>Fungi</taxon>
        <taxon>Dikarya</taxon>
        <taxon>Ascomycota</taxon>
        <taxon>Pezizomycotina</taxon>
        <taxon>Sordariomycetes</taxon>
        <taxon>Hypocreomycetidae</taxon>
        <taxon>Hypocreales</taxon>
        <taxon>Ophiocordycipitaceae</taxon>
        <taxon>Purpureocillium</taxon>
    </lineage>
</organism>
<proteinExistence type="predicted"/>
<comment type="caution">
    <text evidence="2">The sequence shown here is derived from an EMBL/GenBank/DDBJ whole genome shotgun (WGS) entry which is preliminary data.</text>
</comment>
<name>A0A2U3DXW7_PURLI</name>
<feature type="compositionally biased region" description="Low complexity" evidence="1">
    <location>
        <begin position="183"/>
        <end position="193"/>
    </location>
</feature>
<feature type="region of interest" description="Disordered" evidence="1">
    <location>
        <begin position="1"/>
        <end position="95"/>
    </location>
</feature>
<sequence length="273" mass="29282">MLPSISQRTVHVGGRSPRPGLQPLSRMARSARKAASGLAPPQHVLVRGDADAAASLESQAPQKKLLQRRPRGQRPAPEGRNKARGGPGGHLDGSGRMEQNVGIECLRVLCLFACLSVCPADRYGAASQETKEHRTSSSDARPSPPALHSLSSRIRFHLHKQAPPPRLVLPPPFSHSHDPPDPTGAAPSTAASPRCEPGINLGKSALDFFLIFLKLYPKPRASGAWARAKQMARNDPRDNACVSQSYLARRRIACFFSSSMVLLGAQIPRGASA</sequence>
<feature type="region of interest" description="Disordered" evidence="1">
    <location>
        <begin position="128"/>
        <end position="148"/>
    </location>
</feature>